<dbReference type="RefSeq" id="WP_013179205.1">
    <property type="nucleotide sequence ID" value="NC_014221.1"/>
</dbReference>
<dbReference type="EMBL" id="CP002049">
    <property type="protein sequence ID" value="ADI15845.1"/>
    <property type="molecule type" value="Genomic_DNA"/>
</dbReference>
<proteinExistence type="predicted"/>
<evidence type="ECO:0000313" key="1">
    <source>
        <dbReference type="EMBL" id="ADI15845.1"/>
    </source>
</evidence>
<protein>
    <submittedName>
        <fullName evidence="1">Uncharacterized protein</fullName>
    </submittedName>
</protein>
<dbReference type="eggNOG" id="ENOG502ZAZF">
    <property type="taxonomic scope" value="Bacteria"/>
</dbReference>
<keyword evidence="2" id="KW-1185">Reference proteome</keyword>
<gene>
    <name evidence="1" type="ordered locus">Trad_2742</name>
</gene>
<dbReference type="KEGG" id="tra:Trad_2742"/>
<evidence type="ECO:0000313" key="2">
    <source>
        <dbReference type="Proteomes" id="UP000000379"/>
    </source>
</evidence>
<reference evidence="2" key="1">
    <citation type="submission" date="2010-05" db="EMBL/GenBank/DDBJ databases">
        <title>The complete genome of Truepera radiovictris DSM 17093.</title>
        <authorList>
            <consortium name="US DOE Joint Genome Institute (JGI-PGF)"/>
            <person name="Lucas S."/>
            <person name="Copeland A."/>
            <person name="Lapidus A."/>
            <person name="Glavina del Rio T."/>
            <person name="Dalin E."/>
            <person name="Tice H."/>
            <person name="Bruce D."/>
            <person name="Goodwin L."/>
            <person name="Pitluck S."/>
            <person name="Kyrpides N."/>
            <person name="Mavromatis K."/>
            <person name="Ovchinnikova G."/>
            <person name="Munk A.C."/>
            <person name="Detter J.C."/>
            <person name="Han C."/>
            <person name="Tapia R."/>
            <person name="Land M."/>
            <person name="Hauser L."/>
            <person name="Markowitz V."/>
            <person name="Cheng J.-F."/>
            <person name="Hugenholtz P."/>
            <person name="Woyke T."/>
            <person name="Wu D."/>
            <person name="Tindall B."/>
            <person name="Pomrenke H.G."/>
            <person name="Brambilla E."/>
            <person name="Klenk H.-P."/>
            <person name="Eisen J.A."/>
        </authorList>
    </citation>
    <scope>NUCLEOTIDE SEQUENCE [LARGE SCALE GENOMIC DNA]</scope>
    <source>
        <strain evidence="2">DSM 17093 / CIP 108686 / LMG 22925 / RQ-24</strain>
    </source>
</reference>
<sequence length="347" mass="38048">MKLALLPLLGPWHLLYPRYNAVSVLELVRAFAPEALALTPLVPGALRDPRWQATPEVALPLSVVPWAQRRALPLYEVFEPSPDEAAESDFRRYLEAYETTRATLREVDAPLSALGELLRAPLTLTRVRLELLPLLESYQRGREAAFEDGPGTDWLRARTAVMAERVAALPHTRVAVLASAEHLPFLREALAARLGDPAVWEELPELPAEPSDAVRERALLDVAFRGEVEDPGALIAQLRTLEHPEARFHEANLLLANGHMVEALAALRAGVQGDFSAPYYLPGYLLARLGQVCDLVGERDEARRAYRGVLALSWAPDEAVAAARAGLEAPFEGLVEPAGSPAAEGWR</sequence>
<name>D7CV18_TRURR</name>
<accession>D7CV18</accession>
<reference evidence="1 2" key="2">
    <citation type="journal article" date="2011" name="Stand. Genomic Sci.">
        <title>Complete genome sequence of Truepera radiovictrix type strain (RQ-24).</title>
        <authorList>
            <person name="Ivanova N."/>
            <person name="Rohde C."/>
            <person name="Munk C."/>
            <person name="Nolan M."/>
            <person name="Lucas S."/>
            <person name="Del Rio T.G."/>
            <person name="Tice H."/>
            <person name="Deshpande S."/>
            <person name="Cheng J.F."/>
            <person name="Tapia R."/>
            <person name="Han C."/>
            <person name="Goodwin L."/>
            <person name="Pitluck S."/>
            <person name="Liolios K."/>
            <person name="Mavromatis K."/>
            <person name="Mikhailova N."/>
            <person name="Pati A."/>
            <person name="Chen A."/>
            <person name="Palaniappan K."/>
            <person name="Land M."/>
            <person name="Hauser L."/>
            <person name="Chang Y.J."/>
            <person name="Jeffries C.D."/>
            <person name="Brambilla E."/>
            <person name="Rohde M."/>
            <person name="Goker M."/>
            <person name="Tindall B.J."/>
            <person name="Woyke T."/>
            <person name="Bristow J."/>
            <person name="Eisen J.A."/>
            <person name="Markowitz V."/>
            <person name="Hugenholtz P."/>
            <person name="Kyrpides N.C."/>
            <person name="Klenk H.P."/>
            <person name="Lapidus A."/>
        </authorList>
    </citation>
    <scope>NUCLEOTIDE SEQUENCE [LARGE SCALE GENOMIC DNA]</scope>
    <source>
        <strain evidence="2">DSM 17093 / CIP 108686 / LMG 22925 / RQ-24</strain>
    </source>
</reference>
<organism evidence="1 2">
    <name type="scientific">Truepera radiovictrix (strain DSM 17093 / CIP 108686 / LMG 22925 / RQ-24)</name>
    <dbReference type="NCBI Taxonomy" id="649638"/>
    <lineage>
        <taxon>Bacteria</taxon>
        <taxon>Thermotogati</taxon>
        <taxon>Deinococcota</taxon>
        <taxon>Deinococci</taxon>
        <taxon>Trueperales</taxon>
        <taxon>Trueperaceae</taxon>
        <taxon>Truepera</taxon>
    </lineage>
</organism>
<dbReference type="Proteomes" id="UP000000379">
    <property type="component" value="Chromosome"/>
</dbReference>
<dbReference type="OrthoDB" id="24925at2"/>
<dbReference type="AlphaFoldDB" id="D7CV18"/>
<dbReference type="HOGENOM" id="CLU_075028_0_0_0"/>